<sequence>MKADTNIVVASTRMDDYGSQFITSTDGDEYKIGEKRAHLHSLAQPGTPLILKWDNYKNKDYVADVLVNASSPQPNPAAPVTPRPVAAVTPPGNKDAQIARAVALKAAVDVVIANDGENKLPTPADRVIAMARAFVPFLMGTPTLTEHAKALVEEGVLESSVVDQAALKGLAAIAKDAKEWAGTVAEKNQWLKDTAKEMFGKDIKEITRDELGDLTAKLAEHIEKQQTEDNPF</sequence>
<comment type="caution">
    <text evidence="1">The sequence shown here is derived from an EMBL/GenBank/DDBJ whole genome shotgun (WGS) entry which is preliminary data.</text>
</comment>
<protein>
    <submittedName>
        <fullName evidence="1">Uncharacterized protein</fullName>
    </submittedName>
</protein>
<reference evidence="1" key="1">
    <citation type="journal article" date="2015" name="Nature">
        <title>Complex archaea that bridge the gap between prokaryotes and eukaryotes.</title>
        <authorList>
            <person name="Spang A."/>
            <person name="Saw J.H."/>
            <person name="Jorgensen S.L."/>
            <person name="Zaremba-Niedzwiedzka K."/>
            <person name="Martijn J."/>
            <person name="Lind A.E."/>
            <person name="van Eijk R."/>
            <person name="Schleper C."/>
            <person name="Guy L."/>
            <person name="Ettema T.J."/>
        </authorList>
    </citation>
    <scope>NUCLEOTIDE SEQUENCE</scope>
</reference>
<name>A0A0F9HPE0_9ZZZZ</name>
<organism evidence="1">
    <name type="scientific">marine sediment metagenome</name>
    <dbReference type="NCBI Taxonomy" id="412755"/>
    <lineage>
        <taxon>unclassified sequences</taxon>
        <taxon>metagenomes</taxon>
        <taxon>ecological metagenomes</taxon>
    </lineage>
</organism>
<accession>A0A0F9HPE0</accession>
<proteinExistence type="predicted"/>
<dbReference type="AlphaFoldDB" id="A0A0F9HPE0"/>
<gene>
    <name evidence="1" type="ORF">LCGC14_2039420</name>
</gene>
<dbReference type="EMBL" id="LAZR01023886">
    <property type="protein sequence ID" value="KKL76987.1"/>
    <property type="molecule type" value="Genomic_DNA"/>
</dbReference>
<evidence type="ECO:0000313" key="1">
    <source>
        <dbReference type="EMBL" id="KKL76987.1"/>
    </source>
</evidence>